<dbReference type="PANTHER" id="PTHR42770:SF12">
    <property type="entry name" value="AMINO ACID TRANSPORTER"/>
    <property type="match status" value="1"/>
</dbReference>
<evidence type="ECO:0000313" key="7">
    <source>
        <dbReference type="EMBL" id="SDU95691.1"/>
    </source>
</evidence>
<dbReference type="InterPro" id="IPR002293">
    <property type="entry name" value="AA/rel_permease1"/>
</dbReference>
<evidence type="ECO:0000313" key="8">
    <source>
        <dbReference type="Proteomes" id="UP000198600"/>
    </source>
</evidence>
<dbReference type="PIRSF" id="PIRSF006060">
    <property type="entry name" value="AA_transporter"/>
    <property type="match status" value="1"/>
</dbReference>
<feature type="transmembrane region" description="Helical" evidence="6">
    <location>
        <begin position="290"/>
        <end position="315"/>
    </location>
</feature>
<dbReference type="Pfam" id="PF13520">
    <property type="entry name" value="AA_permease_2"/>
    <property type="match status" value="1"/>
</dbReference>
<feature type="transmembrane region" description="Helical" evidence="6">
    <location>
        <begin position="51"/>
        <end position="72"/>
    </location>
</feature>
<protein>
    <submittedName>
        <fullName evidence="7">Amino acid/polyamine/organocation transporter, APC superfamily</fullName>
    </submittedName>
</protein>
<evidence type="ECO:0000256" key="6">
    <source>
        <dbReference type="SAM" id="Phobius"/>
    </source>
</evidence>
<keyword evidence="3 6" id="KW-0812">Transmembrane</keyword>
<reference evidence="8" key="1">
    <citation type="submission" date="2016-10" db="EMBL/GenBank/DDBJ databases">
        <authorList>
            <person name="Varghese N."/>
            <person name="Submissions S."/>
        </authorList>
    </citation>
    <scope>NUCLEOTIDE SEQUENCE [LARGE SCALE GENOMIC DNA]</scope>
    <source>
        <strain evidence="8">LMG 2223</strain>
    </source>
</reference>
<proteinExistence type="predicted"/>
<accession>A0A1H2MRX3</accession>
<feature type="transmembrane region" description="Helical" evidence="6">
    <location>
        <begin position="202"/>
        <end position="227"/>
    </location>
</feature>
<keyword evidence="4 6" id="KW-1133">Transmembrane helix</keyword>
<dbReference type="AlphaFoldDB" id="A0A1H2MRX3"/>
<organism evidence="7 8">
    <name type="scientific">Pseudomonas mucidolens</name>
    <dbReference type="NCBI Taxonomy" id="46679"/>
    <lineage>
        <taxon>Bacteria</taxon>
        <taxon>Pseudomonadati</taxon>
        <taxon>Pseudomonadota</taxon>
        <taxon>Gammaproteobacteria</taxon>
        <taxon>Pseudomonadales</taxon>
        <taxon>Pseudomonadaceae</taxon>
        <taxon>Pseudomonas</taxon>
    </lineage>
</organism>
<evidence type="ECO:0000256" key="1">
    <source>
        <dbReference type="ARBA" id="ARBA00004651"/>
    </source>
</evidence>
<dbReference type="GO" id="GO:0022857">
    <property type="term" value="F:transmembrane transporter activity"/>
    <property type="evidence" value="ECO:0007669"/>
    <property type="project" value="InterPro"/>
</dbReference>
<feature type="transmembrane region" description="Helical" evidence="6">
    <location>
        <begin position="239"/>
        <end position="263"/>
    </location>
</feature>
<evidence type="ECO:0000256" key="3">
    <source>
        <dbReference type="ARBA" id="ARBA00022692"/>
    </source>
</evidence>
<comment type="subcellular location">
    <subcellularLocation>
        <location evidence="1">Cell membrane</location>
        <topology evidence="1">Multi-pass membrane protein</topology>
    </subcellularLocation>
</comment>
<feature type="transmembrane region" description="Helical" evidence="6">
    <location>
        <begin position="427"/>
        <end position="450"/>
    </location>
</feature>
<evidence type="ECO:0000256" key="5">
    <source>
        <dbReference type="ARBA" id="ARBA00023136"/>
    </source>
</evidence>
<dbReference type="InterPro" id="IPR050367">
    <property type="entry name" value="APC_superfamily"/>
</dbReference>
<feature type="transmembrane region" description="Helical" evidence="6">
    <location>
        <begin position="134"/>
        <end position="153"/>
    </location>
</feature>
<keyword evidence="8" id="KW-1185">Reference proteome</keyword>
<dbReference type="OrthoDB" id="9804700at2"/>
<feature type="transmembrane region" description="Helical" evidence="6">
    <location>
        <begin position="23"/>
        <end position="45"/>
    </location>
</feature>
<dbReference type="RefSeq" id="WP_084376575.1">
    <property type="nucleotide sequence ID" value="NZ_LS483433.1"/>
</dbReference>
<gene>
    <name evidence="7" type="ORF">SAMN05216202_2223</name>
</gene>
<dbReference type="Gene3D" id="1.20.1740.10">
    <property type="entry name" value="Amino acid/polyamine transporter I"/>
    <property type="match status" value="1"/>
</dbReference>
<feature type="transmembrane region" description="Helical" evidence="6">
    <location>
        <begin position="165"/>
        <end position="182"/>
    </location>
</feature>
<dbReference type="STRING" id="46679.SAMN05216202_2223"/>
<keyword evidence="2" id="KW-1003">Cell membrane</keyword>
<dbReference type="Proteomes" id="UP000198600">
    <property type="component" value="Chromosome I"/>
</dbReference>
<evidence type="ECO:0000256" key="2">
    <source>
        <dbReference type="ARBA" id="ARBA00022475"/>
    </source>
</evidence>
<feature type="transmembrane region" description="Helical" evidence="6">
    <location>
        <begin position="93"/>
        <end position="114"/>
    </location>
</feature>
<dbReference type="EMBL" id="LT629802">
    <property type="protein sequence ID" value="SDU95691.1"/>
    <property type="molecule type" value="Genomic_DNA"/>
</dbReference>
<keyword evidence="5 6" id="KW-0472">Membrane</keyword>
<dbReference type="GO" id="GO:0005886">
    <property type="term" value="C:plasma membrane"/>
    <property type="evidence" value="ECO:0007669"/>
    <property type="project" value="UniProtKB-SubCell"/>
</dbReference>
<name>A0A1H2MRX3_9PSED</name>
<feature type="transmembrane region" description="Helical" evidence="6">
    <location>
        <begin position="361"/>
        <end position="380"/>
    </location>
</feature>
<dbReference type="PANTHER" id="PTHR42770">
    <property type="entry name" value="AMINO ACID TRANSPORTER-RELATED"/>
    <property type="match status" value="1"/>
</dbReference>
<feature type="transmembrane region" description="Helical" evidence="6">
    <location>
        <begin position="401"/>
        <end position="421"/>
    </location>
</feature>
<feature type="transmembrane region" description="Helical" evidence="6">
    <location>
        <begin position="336"/>
        <end position="355"/>
    </location>
</feature>
<evidence type="ECO:0000256" key="4">
    <source>
        <dbReference type="ARBA" id="ARBA00022989"/>
    </source>
</evidence>
<sequence length="482" mass="51097">MDSSSSVPLQNVTPTSVGSRRRLGLSALLAVAVGLVVSQGVMVLMLQGVGIAGMGFVIPLTLAWLLALSYACSFSELALMIPRAGSLSSYTEVAIGQFPAILATFSGYVVVAMFALSAELLLMEFIIDKVYPHAMPPLSVALGVLCLFTVLNLFNIDIFSRLQTVLALVMTVMLLVMGLGAVTSEGAGSISTLVATSGWNPLGLGVIALTAMAVWGFVGAEFVCPLVEETRRPERNIPASMMIGLTVIFVIICLYCLGALLTVPQAELASNGLPHYLFATTVFGEAGQVFLVSAAITATCSTLNSSLAAIPRMLLGMARSGQAFGVFKLRGKRSGAPWVAVLFVAAVTGLPLLLMHDNPDAINLLLLAAALAWLLAYIITHINVIALRRRYPNAHRPFRTPFYPLPQLFGIAGMLFAIWHVSPSPEMTVPIFASAGVVLGIVSLIAVVWVKCVMRKPLFKPEPLAAVPGTSSEKINKQGDLQ</sequence>